<proteinExistence type="predicted"/>
<dbReference type="Proteomes" id="UP001150238">
    <property type="component" value="Unassembled WGS sequence"/>
</dbReference>
<feature type="chain" id="PRO_5040924669" evidence="1">
    <location>
        <begin position="30"/>
        <end position="108"/>
    </location>
</feature>
<keyword evidence="1" id="KW-0732">Signal</keyword>
<dbReference type="EMBL" id="JANVFS010000026">
    <property type="protein sequence ID" value="KAJ4472761.1"/>
    <property type="molecule type" value="Genomic_DNA"/>
</dbReference>
<protein>
    <submittedName>
        <fullName evidence="2">Uncharacterized protein</fullName>
    </submittedName>
</protein>
<gene>
    <name evidence="2" type="ORF">C8J55DRAFT_490976</name>
</gene>
<evidence type="ECO:0000313" key="3">
    <source>
        <dbReference type="Proteomes" id="UP001150238"/>
    </source>
</evidence>
<reference evidence="2" key="1">
    <citation type="submission" date="2022-08" db="EMBL/GenBank/DDBJ databases">
        <authorList>
            <consortium name="DOE Joint Genome Institute"/>
            <person name="Min B."/>
            <person name="Riley R."/>
            <person name="Sierra-Patev S."/>
            <person name="Naranjo-Ortiz M."/>
            <person name="Looney B."/>
            <person name="Konkel Z."/>
            <person name="Slot J.C."/>
            <person name="Sakamoto Y."/>
            <person name="Steenwyk J.L."/>
            <person name="Rokas A."/>
            <person name="Carro J."/>
            <person name="Camarero S."/>
            <person name="Ferreira P."/>
            <person name="Molpeceres G."/>
            <person name="Ruiz-Duenas F.J."/>
            <person name="Serrano A."/>
            <person name="Henrissat B."/>
            <person name="Drula E."/>
            <person name="Hughes K.W."/>
            <person name="Mata J.L."/>
            <person name="Ishikawa N.K."/>
            <person name="Vargas-Isla R."/>
            <person name="Ushijima S."/>
            <person name="Smith C.A."/>
            <person name="Ahrendt S."/>
            <person name="Andreopoulos W."/>
            <person name="He G."/>
            <person name="Labutti K."/>
            <person name="Lipzen A."/>
            <person name="Ng V."/>
            <person name="Sandor L."/>
            <person name="Barry K."/>
            <person name="Martinez A.T."/>
            <person name="Xiao Y."/>
            <person name="Gibbons J.G."/>
            <person name="Terashima K."/>
            <person name="Hibbett D.S."/>
            <person name="Grigoriev I.V."/>
        </authorList>
    </citation>
    <scope>NUCLEOTIDE SEQUENCE</scope>
    <source>
        <strain evidence="2">Sp2 HRB7682 ss15</strain>
    </source>
</reference>
<name>A0A9W9A228_9AGAR</name>
<organism evidence="2 3">
    <name type="scientific">Lentinula lateritia</name>
    <dbReference type="NCBI Taxonomy" id="40482"/>
    <lineage>
        <taxon>Eukaryota</taxon>
        <taxon>Fungi</taxon>
        <taxon>Dikarya</taxon>
        <taxon>Basidiomycota</taxon>
        <taxon>Agaricomycotina</taxon>
        <taxon>Agaricomycetes</taxon>
        <taxon>Agaricomycetidae</taxon>
        <taxon>Agaricales</taxon>
        <taxon>Marasmiineae</taxon>
        <taxon>Omphalotaceae</taxon>
        <taxon>Lentinula</taxon>
    </lineage>
</organism>
<dbReference type="AlphaFoldDB" id="A0A9W9A228"/>
<reference evidence="2" key="2">
    <citation type="journal article" date="2023" name="Proc. Natl. Acad. Sci. U.S.A.">
        <title>A global phylogenomic analysis of the shiitake genus Lentinula.</title>
        <authorList>
            <person name="Sierra-Patev S."/>
            <person name="Min B."/>
            <person name="Naranjo-Ortiz M."/>
            <person name="Looney B."/>
            <person name="Konkel Z."/>
            <person name="Slot J.C."/>
            <person name="Sakamoto Y."/>
            <person name="Steenwyk J.L."/>
            <person name="Rokas A."/>
            <person name="Carro J."/>
            <person name="Camarero S."/>
            <person name="Ferreira P."/>
            <person name="Molpeceres G."/>
            <person name="Ruiz-Duenas F.J."/>
            <person name="Serrano A."/>
            <person name="Henrissat B."/>
            <person name="Drula E."/>
            <person name="Hughes K.W."/>
            <person name="Mata J.L."/>
            <person name="Ishikawa N.K."/>
            <person name="Vargas-Isla R."/>
            <person name="Ushijima S."/>
            <person name="Smith C.A."/>
            <person name="Donoghue J."/>
            <person name="Ahrendt S."/>
            <person name="Andreopoulos W."/>
            <person name="He G."/>
            <person name="LaButti K."/>
            <person name="Lipzen A."/>
            <person name="Ng V."/>
            <person name="Riley R."/>
            <person name="Sandor L."/>
            <person name="Barry K."/>
            <person name="Martinez A.T."/>
            <person name="Xiao Y."/>
            <person name="Gibbons J.G."/>
            <person name="Terashima K."/>
            <person name="Grigoriev I.V."/>
            <person name="Hibbett D."/>
        </authorList>
    </citation>
    <scope>NUCLEOTIDE SEQUENCE</scope>
    <source>
        <strain evidence="2">Sp2 HRB7682 ss15</strain>
    </source>
</reference>
<evidence type="ECO:0000256" key="1">
    <source>
        <dbReference type="SAM" id="SignalP"/>
    </source>
</evidence>
<comment type="caution">
    <text evidence="2">The sequence shown here is derived from an EMBL/GenBank/DDBJ whole genome shotgun (WGS) entry which is preliminary data.</text>
</comment>
<accession>A0A9W9A228</accession>
<evidence type="ECO:0000313" key="2">
    <source>
        <dbReference type="EMBL" id="KAJ4472761.1"/>
    </source>
</evidence>
<sequence>MSLSWLISPLLSRIVLLLCPLYQLNTLEAESTPLGGEKQNLLEKLSTKLTRQLEETIIIPASHHKDKSYLVTLPVLNKIALSKEVIVDKEKETFKYWSANRQEEAKDC</sequence>
<feature type="signal peptide" evidence="1">
    <location>
        <begin position="1"/>
        <end position="29"/>
    </location>
</feature>